<keyword evidence="1" id="KW-0675">Receptor</keyword>
<evidence type="ECO:0000313" key="2">
    <source>
        <dbReference type="Proteomes" id="UP000433928"/>
    </source>
</evidence>
<reference evidence="1 2" key="1">
    <citation type="journal article" date="2019" name="Nat. Med.">
        <title>A library of human gut bacterial isolates paired with longitudinal multiomics data enables mechanistic microbiome research.</title>
        <authorList>
            <person name="Poyet M."/>
            <person name="Groussin M."/>
            <person name="Gibbons S.M."/>
            <person name="Avila-Pacheco J."/>
            <person name="Jiang X."/>
            <person name="Kearney S.M."/>
            <person name="Perrotta A.R."/>
            <person name="Berdy B."/>
            <person name="Zhao S."/>
            <person name="Lieberman T.D."/>
            <person name="Swanson P.K."/>
            <person name="Smith M."/>
            <person name="Roesemann S."/>
            <person name="Alexander J.E."/>
            <person name="Rich S.A."/>
            <person name="Livny J."/>
            <person name="Vlamakis H."/>
            <person name="Clish C."/>
            <person name="Bullock K."/>
            <person name="Deik A."/>
            <person name="Scott J."/>
            <person name="Pierce K.A."/>
            <person name="Xavier R.J."/>
            <person name="Alm E.J."/>
        </authorList>
    </citation>
    <scope>NUCLEOTIDE SEQUENCE [LARGE SCALE GENOMIC DNA]</scope>
    <source>
        <strain evidence="1 2">BIOML-A27</strain>
    </source>
</reference>
<feature type="non-terminal residue" evidence="1">
    <location>
        <position position="344"/>
    </location>
</feature>
<evidence type="ECO:0000313" key="1">
    <source>
        <dbReference type="EMBL" id="KAB4154103.1"/>
    </source>
</evidence>
<feature type="non-terminal residue" evidence="1">
    <location>
        <position position="1"/>
    </location>
</feature>
<comment type="caution">
    <text evidence="1">The sequence shown here is derived from an EMBL/GenBank/DDBJ whole genome shotgun (WGS) entry which is preliminary data.</text>
</comment>
<dbReference type="Proteomes" id="UP000433928">
    <property type="component" value="Unassembled WGS sequence"/>
</dbReference>
<dbReference type="EMBL" id="WCUG01000375">
    <property type="protein sequence ID" value="KAB4154103.1"/>
    <property type="molecule type" value="Genomic_DNA"/>
</dbReference>
<accession>A0A6I0K799</accession>
<sequence>TMTMGGQYSLSQTDLMASQANQMYGAGMDLHQLTENNILPYDQDRVGWLGALGWDARLFETDDDPNNPYYSLGISPYATYKSVERGGVDQYDFNIAFNFNDRFYFGVTIGAYDVNYRKSYFYGEDMKEGNDYSISSENRINGAGWDAKFGFILRPMEDSPLRLGLAIHTPTFYKLTYTTRAAIQSNIWYVNNETGEEFQEHLSYDTYYELNDKDMKSEFELRTPWTYNLSIGYTVGSNLALGAEYEYQDYSKMAFYYPEGDKMEYESEEAKINNKGVSTFRIGAEYKVIPEFALRLGYNYSSAAFKNDAVKTLPYNSLNVDTDFANTKSLSNYTLGIGYRGSSF</sequence>
<dbReference type="Gene3D" id="2.40.160.60">
    <property type="entry name" value="Outer membrane protein transport protein (OMPP1/FadL/TodX)"/>
    <property type="match status" value="1"/>
</dbReference>
<gene>
    <name evidence="1" type="ORF">GAQ59_25115</name>
</gene>
<dbReference type="AlphaFoldDB" id="A0A6I0K799"/>
<proteinExistence type="predicted"/>
<name>A0A6I0K799_BACUN</name>
<dbReference type="SUPFAM" id="SSF56935">
    <property type="entry name" value="Porins"/>
    <property type="match status" value="1"/>
</dbReference>
<protein>
    <submittedName>
        <fullName evidence="1">TonB-dependent receptor</fullName>
    </submittedName>
</protein>
<organism evidence="1 2">
    <name type="scientific">Bacteroides uniformis</name>
    <dbReference type="NCBI Taxonomy" id="820"/>
    <lineage>
        <taxon>Bacteria</taxon>
        <taxon>Pseudomonadati</taxon>
        <taxon>Bacteroidota</taxon>
        <taxon>Bacteroidia</taxon>
        <taxon>Bacteroidales</taxon>
        <taxon>Bacteroidaceae</taxon>
        <taxon>Bacteroides</taxon>
    </lineage>
</organism>